<name>A0A1X2LCT9_9MYCO</name>
<reference evidence="1 2" key="1">
    <citation type="submission" date="2017-04" db="EMBL/GenBank/DDBJ databases">
        <title>The new phylogeny of genus Mycobacterium.</title>
        <authorList>
            <person name="Tortoli E."/>
            <person name="Trovato A."/>
            <person name="Cirillo D.M."/>
        </authorList>
    </citation>
    <scope>NUCLEOTIDE SEQUENCE [LARGE SCALE GENOMIC DNA]</scope>
    <source>
        <strain evidence="1 2">DSM 45247</strain>
    </source>
</reference>
<dbReference type="AlphaFoldDB" id="A0A1X2LCT9"/>
<keyword evidence="2" id="KW-1185">Reference proteome</keyword>
<sequence>MTIRLADVEPSPDVFAAVMATGILSIGAHDHGYRLIIDAMGVIARCSSGMRWPPGSLWSSQGCYWWRGRCC</sequence>
<comment type="caution">
    <text evidence="1">The sequence shown here is derived from an EMBL/GenBank/DDBJ whole genome shotgun (WGS) entry which is preliminary data.</text>
</comment>
<proteinExistence type="predicted"/>
<evidence type="ECO:0000313" key="2">
    <source>
        <dbReference type="Proteomes" id="UP000242320"/>
    </source>
</evidence>
<accession>A0A1X2LCT9</accession>
<organism evidence="1 2">
    <name type="scientific">Mycolicibacterium vulneris</name>
    <dbReference type="NCBI Taxonomy" id="547163"/>
    <lineage>
        <taxon>Bacteria</taxon>
        <taxon>Bacillati</taxon>
        <taxon>Actinomycetota</taxon>
        <taxon>Actinomycetes</taxon>
        <taxon>Mycobacteriales</taxon>
        <taxon>Mycobacteriaceae</taxon>
        <taxon>Mycolicibacterium</taxon>
    </lineage>
</organism>
<dbReference type="EMBL" id="NCXM01000004">
    <property type="protein sequence ID" value="OSC31313.1"/>
    <property type="molecule type" value="Genomic_DNA"/>
</dbReference>
<gene>
    <name evidence="1" type="ORF">B8W69_05620</name>
</gene>
<evidence type="ECO:0000313" key="1">
    <source>
        <dbReference type="EMBL" id="OSC31313.1"/>
    </source>
</evidence>
<protein>
    <submittedName>
        <fullName evidence="1">Uncharacterized protein</fullName>
    </submittedName>
</protein>
<dbReference type="Proteomes" id="UP000242320">
    <property type="component" value="Unassembled WGS sequence"/>
</dbReference>